<reference evidence="2 3" key="1">
    <citation type="submission" date="2013-07" db="EMBL/GenBank/DDBJ databases">
        <authorList>
            <consortium name="DOE Joint Genome Institute"/>
            <person name="Eisen J."/>
            <person name="Huntemann M."/>
            <person name="Han J."/>
            <person name="Chen A."/>
            <person name="Kyrpides N."/>
            <person name="Mavromatis K."/>
            <person name="Markowitz V."/>
            <person name="Palaniappan K."/>
            <person name="Ivanova N."/>
            <person name="Schaumberg A."/>
            <person name="Pati A."/>
            <person name="Liolios K."/>
            <person name="Nordberg H.P."/>
            <person name="Cantor M.N."/>
            <person name="Hua S.X."/>
            <person name="Woyke T."/>
        </authorList>
    </citation>
    <scope>NUCLEOTIDE SEQUENCE [LARGE SCALE GENOMIC DNA]</scope>
    <source>
        <strain evidence="2 3">DSM 44712</strain>
    </source>
</reference>
<evidence type="ECO:0000259" key="1">
    <source>
        <dbReference type="Pfam" id="PF00561"/>
    </source>
</evidence>
<dbReference type="Gene3D" id="3.40.50.1820">
    <property type="entry name" value="alpha/beta hydrolase"/>
    <property type="match status" value="1"/>
</dbReference>
<dbReference type="PATRIC" id="fig|927661.3.peg.4024"/>
<dbReference type="InterPro" id="IPR029058">
    <property type="entry name" value="AB_hydrolase_fold"/>
</dbReference>
<feature type="domain" description="AB hydrolase-1" evidence="1">
    <location>
        <begin position="24"/>
        <end position="262"/>
    </location>
</feature>
<keyword evidence="2" id="KW-0808">Transferase</keyword>
<dbReference type="GO" id="GO:0016746">
    <property type="term" value="F:acyltransferase activity"/>
    <property type="evidence" value="ECO:0007669"/>
    <property type="project" value="UniProtKB-KW"/>
</dbReference>
<dbReference type="PRINTS" id="PR00111">
    <property type="entry name" value="ABHYDROLASE"/>
</dbReference>
<dbReference type="InterPro" id="IPR000073">
    <property type="entry name" value="AB_hydrolase_1"/>
</dbReference>
<dbReference type="GO" id="GO:0046503">
    <property type="term" value="P:glycerolipid catabolic process"/>
    <property type="evidence" value="ECO:0007669"/>
    <property type="project" value="TreeGrafter"/>
</dbReference>
<keyword evidence="3" id="KW-1185">Reference proteome</keyword>
<keyword evidence="2" id="KW-0012">Acyltransferase</keyword>
<dbReference type="OrthoDB" id="8957634at2"/>
<name>A0A010YRL6_9ACTN</name>
<dbReference type="InterPro" id="IPR050471">
    <property type="entry name" value="AB_hydrolase"/>
</dbReference>
<keyword evidence="2" id="KW-0378">Hydrolase</keyword>
<dbReference type="PANTHER" id="PTHR43433">
    <property type="entry name" value="HYDROLASE, ALPHA/BETA FOLD FAMILY PROTEIN"/>
    <property type="match status" value="1"/>
</dbReference>
<dbReference type="SUPFAM" id="SSF53474">
    <property type="entry name" value="alpha/beta-Hydrolases"/>
    <property type="match status" value="1"/>
</dbReference>
<dbReference type="AlphaFoldDB" id="A0A010YRL6"/>
<gene>
    <name evidence="2" type="ORF">CryarDRAFT_4051</name>
</gene>
<dbReference type="Pfam" id="PF00561">
    <property type="entry name" value="Abhydrolase_1"/>
    <property type="match status" value="1"/>
</dbReference>
<comment type="caution">
    <text evidence="2">The sequence shown here is derived from an EMBL/GenBank/DDBJ whole genome shotgun (WGS) entry which is preliminary data.</text>
</comment>
<dbReference type="PANTHER" id="PTHR43433:SF5">
    <property type="entry name" value="AB HYDROLASE-1 DOMAIN-CONTAINING PROTEIN"/>
    <property type="match status" value="1"/>
</dbReference>
<dbReference type="HOGENOM" id="CLU_020336_0_1_11"/>
<accession>A0A010YRL6</accession>
<dbReference type="GO" id="GO:0004806">
    <property type="term" value="F:triacylglycerol lipase activity"/>
    <property type="evidence" value="ECO:0007669"/>
    <property type="project" value="TreeGrafter"/>
</dbReference>
<evidence type="ECO:0000313" key="3">
    <source>
        <dbReference type="Proteomes" id="UP000021053"/>
    </source>
</evidence>
<evidence type="ECO:0000313" key="2">
    <source>
        <dbReference type="EMBL" id="EXG82850.1"/>
    </source>
</evidence>
<protein>
    <submittedName>
        <fullName evidence="2">Putative hydrolase or acyltransferase of alpha/beta superfamily</fullName>
    </submittedName>
</protein>
<sequence>MPTLTTAAGITIYYETDGDPSGRPLVLVHGGGAQLIGWPDEFVAHLVGAGFFVVRPDNRDVGLSQQTGGPDDLAATYDISDMAADVVALLDHLGIERAHLTGMSLGGYIVQLVAIEHPGRVASLGLMSTSPSSEPEFLVGTHGDGQPVTTPPERLDRDAYITMFVNGQRGWHSPGFRFDEDESRALAARYYDRVYRPDGLVRQWNAMLNGPLERREELRAVDVPTVVIHGRGDGTLHWRAATAFAEIMPQAEVLLFEGMGHDVPRELWPDFVRGIARAASRAQ</sequence>
<proteinExistence type="predicted"/>
<dbReference type="RefSeq" id="WP_035852850.1">
    <property type="nucleotide sequence ID" value="NZ_KK073874.1"/>
</dbReference>
<organism evidence="2 3">
    <name type="scientific">Cryptosporangium arvum DSM 44712</name>
    <dbReference type="NCBI Taxonomy" id="927661"/>
    <lineage>
        <taxon>Bacteria</taxon>
        <taxon>Bacillati</taxon>
        <taxon>Actinomycetota</taxon>
        <taxon>Actinomycetes</taxon>
        <taxon>Cryptosporangiales</taxon>
        <taxon>Cryptosporangiaceae</taxon>
        <taxon>Cryptosporangium</taxon>
    </lineage>
</organism>
<dbReference type="Proteomes" id="UP000021053">
    <property type="component" value="Unassembled WGS sequence"/>
</dbReference>
<dbReference type="EMBL" id="JFBT01000001">
    <property type="protein sequence ID" value="EXG82850.1"/>
    <property type="molecule type" value="Genomic_DNA"/>
</dbReference>